<gene>
    <name evidence="2" type="ORF">VMCG_09303</name>
</gene>
<dbReference type="AlphaFoldDB" id="A0A423VMC4"/>
<feature type="compositionally biased region" description="Low complexity" evidence="1">
    <location>
        <begin position="42"/>
        <end position="57"/>
    </location>
</feature>
<keyword evidence="3" id="KW-1185">Reference proteome</keyword>
<dbReference type="EMBL" id="LKEA01000051">
    <property type="protein sequence ID" value="ROV92167.1"/>
    <property type="molecule type" value="Genomic_DNA"/>
</dbReference>
<comment type="caution">
    <text evidence="2">The sequence shown here is derived from an EMBL/GenBank/DDBJ whole genome shotgun (WGS) entry which is preliminary data.</text>
</comment>
<feature type="region of interest" description="Disordered" evidence="1">
    <location>
        <begin position="104"/>
        <end position="159"/>
    </location>
</feature>
<name>A0A423VMC4_9PEZI</name>
<dbReference type="Proteomes" id="UP000283895">
    <property type="component" value="Unassembled WGS sequence"/>
</dbReference>
<evidence type="ECO:0000313" key="2">
    <source>
        <dbReference type="EMBL" id="ROV92167.1"/>
    </source>
</evidence>
<feature type="compositionally biased region" description="Low complexity" evidence="1">
    <location>
        <begin position="104"/>
        <end position="116"/>
    </location>
</feature>
<feature type="region of interest" description="Disordered" evidence="1">
    <location>
        <begin position="352"/>
        <end position="373"/>
    </location>
</feature>
<protein>
    <recommendedName>
        <fullName evidence="4">Only prolin and serin are matching in the corresponding protein</fullName>
    </recommendedName>
</protein>
<feature type="region of interest" description="Disordered" evidence="1">
    <location>
        <begin position="257"/>
        <end position="301"/>
    </location>
</feature>
<evidence type="ECO:0000313" key="3">
    <source>
        <dbReference type="Proteomes" id="UP000283895"/>
    </source>
</evidence>
<evidence type="ECO:0000256" key="1">
    <source>
        <dbReference type="SAM" id="MobiDB-lite"/>
    </source>
</evidence>
<feature type="compositionally biased region" description="Polar residues" evidence="1">
    <location>
        <begin position="65"/>
        <end position="76"/>
    </location>
</feature>
<proteinExistence type="predicted"/>
<sequence length="595" mass="65400">MFSARTRPAELSLPTDGGAWLTQSQHPGDQHQDQHYYNNSPRQSVAQDDQQSAAQQSESREQSFVYVNTNSSCSDLTSPLTPTFSAHGSNHLRYASSTSSLDLQTTTSSTCSDTPVSPAPPAVSSHNATTTSNAKRPLPDVQEDPLEREDDEPTLTRLTDDQIDSLYDCLCDSPCIHQSSDMIRSADWSRSAADNDLSCSDYDMGFLSDGDSDPTLHATRTRSGAESPLVGLTTRLGSRFPTLNRWRSTRRRNRAFTAASEPSFDIPPPLSRATSTSRSSSLSAPSQKFFDRSNESPMPPTPAMSLYGFESTESIPMPNVAALDIDRANVCKSIERERELARTPLLPPLLTEAPSVSSLNQSQAPSPLQSPTVAPQLVPELTSPISYTTPPLSTRPSLSSFRPPLLTSLSTPVVATSEVLVTIPNLLEQNDAWSDRLGHANFTILPRPYLPEAADLETLRTLRADWDLARINYTKHIVRTGEHYGITSKTYALTEAKWAETEREWKAVHDALLERVAALNPGNEALLQWDRLQDDTPTTVPKMLDAEGKFPDLGDEDIVGPMVRDAVMFRDPGSDAEYGPKKFWKNLAGKVGLRK</sequence>
<organism evidence="2 3">
    <name type="scientific">Cytospora schulzeri</name>
    <dbReference type="NCBI Taxonomy" id="448051"/>
    <lineage>
        <taxon>Eukaryota</taxon>
        <taxon>Fungi</taxon>
        <taxon>Dikarya</taxon>
        <taxon>Ascomycota</taxon>
        <taxon>Pezizomycotina</taxon>
        <taxon>Sordariomycetes</taxon>
        <taxon>Sordariomycetidae</taxon>
        <taxon>Diaporthales</taxon>
        <taxon>Cytosporaceae</taxon>
        <taxon>Cytospora</taxon>
    </lineage>
</organism>
<dbReference type="OrthoDB" id="3882058at2759"/>
<feature type="compositionally biased region" description="Acidic residues" evidence="1">
    <location>
        <begin position="141"/>
        <end position="153"/>
    </location>
</feature>
<feature type="compositionally biased region" description="Low complexity" evidence="1">
    <location>
        <begin position="271"/>
        <end position="286"/>
    </location>
</feature>
<accession>A0A423VMC4</accession>
<evidence type="ECO:0008006" key="4">
    <source>
        <dbReference type="Google" id="ProtNLM"/>
    </source>
</evidence>
<feature type="compositionally biased region" description="Polar residues" evidence="1">
    <location>
        <begin position="355"/>
        <end position="373"/>
    </location>
</feature>
<feature type="region of interest" description="Disordered" evidence="1">
    <location>
        <begin position="1"/>
        <end position="76"/>
    </location>
</feature>
<reference evidence="2 3" key="1">
    <citation type="submission" date="2015-09" db="EMBL/GenBank/DDBJ databases">
        <title>Host preference determinants of Valsa canker pathogens revealed by comparative genomics.</title>
        <authorList>
            <person name="Yin Z."/>
            <person name="Huang L."/>
        </authorList>
    </citation>
    <scope>NUCLEOTIDE SEQUENCE [LARGE SCALE GENOMIC DNA]</scope>
    <source>
        <strain evidence="2 3">03-1</strain>
    </source>
</reference>